<evidence type="ECO:0000313" key="12">
    <source>
        <dbReference type="EMBL" id="QCT22163.1"/>
    </source>
</evidence>
<evidence type="ECO:0000256" key="4">
    <source>
        <dbReference type="ARBA" id="ARBA00023125"/>
    </source>
</evidence>
<evidence type="ECO:0000256" key="9">
    <source>
        <dbReference type="PROSITE-ProRule" id="PRU01091"/>
    </source>
</evidence>
<dbReference type="GO" id="GO:0006355">
    <property type="term" value="P:regulation of DNA-templated transcription"/>
    <property type="evidence" value="ECO:0007669"/>
    <property type="project" value="InterPro"/>
</dbReference>
<comment type="function">
    <text evidence="6">Transcriptional activator of the tctI tricarboxylate transport system operon.</text>
</comment>
<accession>A0A4P8YPG8</accession>
<feature type="domain" description="Response regulatory" evidence="10">
    <location>
        <begin position="2"/>
        <end position="116"/>
    </location>
</feature>
<evidence type="ECO:0000256" key="2">
    <source>
        <dbReference type="ARBA" id="ARBA00023012"/>
    </source>
</evidence>
<dbReference type="Pfam" id="PF00072">
    <property type="entry name" value="Response_reg"/>
    <property type="match status" value="1"/>
</dbReference>
<dbReference type="InterPro" id="IPR001789">
    <property type="entry name" value="Sig_transdc_resp-reg_receiver"/>
</dbReference>
<sequence length="224" mass="25458">MRLLLAEDNQELAHWLEKALVQSGFAVDCVFDGQSADHLLQNEGYAVAVLDIEMPRLDGLAVLQRLRQRGQSLPVLLLTARSSVADRVRGLNHGADDYLAKPFELEELDARLRALVRRSEGQLQETQCLGELSWHDGGYFELQGRPLSLTPREQALLTVLMYRRRRPVARQQLFEQIFSLSDEASPESIEIYVHRLRKKLQPGNVRIITIRGLGYLLECSDELA</sequence>
<dbReference type="PANTHER" id="PTHR48111:SF67">
    <property type="entry name" value="TRANSCRIPTIONAL REGULATORY PROTEIN TCTD"/>
    <property type="match status" value="1"/>
</dbReference>
<dbReference type="PROSITE" id="PS51755">
    <property type="entry name" value="OMPR_PHOB"/>
    <property type="match status" value="1"/>
</dbReference>
<reference evidence="12 13" key="1">
    <citation type="submission" date="2019-05" db="EMBL/GenBank/DDBJ databases">
        <title>Complete genome sequence of Izhakiella calystegiae KSNA2, an endophyte isolated from beach morning glory (Calystegia soldanella).</title>
        <authorList>
            <person name="Jiang L."/>
            <person name="Jeong J.C."/>
            <person name="Kim C.Y."/>
            <person name="Kim D.H."/>
            <person name="Kim S.W."/>
            <person name="Lee j."/>
        </authorList>
    </citation>
    <scope>NUCLEOTIDE SEQUENCE [LARGE SCALE GENOMIC DNA]</scope>
    <source>
        <strain evidence="12 13">KSNA2</strain>
    </source>
</reference>
<dbReference type="Gene3D" id="3.40.50.2300">
    <property type="match status" value="1"/>
</dbReference>
<dbReference type="FunFam" id="1.10.10.10:FF:000294">
    <property type="entry name" value="DNA-binding response regulator"/>
    <property type="match status" value="1"/>
</dbReference>
<dbReference type="AlphaFoldDB" id="A0A4P8YPG8"/>
<keyword evidence="5" id="KW-0804">Transcription</keyword>
<dbReference type="SMART" id="SM00448">
    <property type="entry name" value="REC"/>
    <property type="match status" value="1"/>
</dbReference>
<evidence type="ECO:0000256" key="6">
    <source>
        <dbReference type="ARBA" id="ARBA00053688"/>
    </source>
</evidence>
<dbReference type="InterPro" id="IPR039420">
    <property type="entry name" value="WalR-like"/>
</dbReference>
<dbReference type="Proteomes" id="UP000302163">
    <property type="component" value="Chromosome"/>
</dbReference>
<dbReference type="SUPFAM" id="SSF52172">
    <property type="entry name" value="CheY-like"/>
    <property type="match status" value="1"/>
</dbReference>
<gene>
    <name evidence="12" type="primary">tctD</name>
    <name evidence="12" type="ORF">FEM41_22190</name>
</gene>
<organism evidence="12 13">
    <name type="scientific">Jejubacter calystegiae</name>
    <dbReference type="NCBI Taxonomy" id="2579935"/>
    <lineage>
        <taxon>Bacteria</taxon>
        <taxon>Pseudomonadati</taxon>
        <taxon>Pseudomonadota</taxon>
        <taxon>Gammaproteobacteria</taxon>
        <taxon>Enterobacterales</taxon>
        <taxon>Enterobacteriaceae</taxon>
        <taxon>Jejubacter</taxon>
    </lineage>
</organism>
<dbReference type="PROSITE" id="PS50110">
    <property type="entry name" value="RESPONSE_REGULATORY"/>
    <property type="match status" value="1"/>
</dbReference>
<keyword evidence="3" id="KW-0805">Transcription regulation</keyword>
<evidence type="ECO:0000256" key="3">
    <source>
        <dbReference type="ARBA" id="ARBA00023015"/>
    </source>
</evidence>
<name>A0A4P8YPG8_9ENTR</name>
<dbReference type="GO" id="GO:0005829">
    <property type="term" value="C:cytosol"/>
    <property type="evidence" value="ECO:0007669"/>
    <property type="project" value="TreeGrafter"/>
</dbReference>
<dbReference type="CDD" id="cd00383">
    <property type="entry name" value="trans_reg_C"/>
    <property type="match status" value="1"/>
</dbReference>
<protein>
    <recommendedName>
        <fullName evidence="7">Transcriptional regulatory protein TctD</fullName>
    </recommendedName>
</protein>
<dbReference type="GO" id="GO:0032993">
    <property type="term" value="C:protein-DNA complex"/>
    <property type="evidence" value="ECO:0007669"/>
    <property type="project" value="TreeGrafter"/>
</dbReference>
<evidence type="ECO:0000256" key="1">
    <source>
        <dbReference type="ARBA" id="ARBA00022553"/>
    </source>
</evidence>
<dbReference type="CDD" id="cd17624">
    <property type="entry name" value="REC_OmpR_PmrA-like"/>
    <property type="match status" value="1"/>
</dbReference>
<dbReference type="FunFam" id="3.40.50.2300:FF:000002">
    <property type="entry name" value="DNA-binding response regulator PhoP"/>
    <property type="match status" value="1"/>
</dbReference>
<dbReference type="InterPro" id="IPR016032">
    <property type="entry name" value="Sig_transdc_resp-reg_C-effctor"/>
</dbReference>
<proteinExistence type="predicted"/>
<dbReference type="GO" id="GO:0000156">
    <property type="term" value="F:phosphorelay response regulator activity"/>
    <property type="evidence" value="ECO:0007669"/>
    <property type="project" value="TreeGrafter"/>
</dbReference>
<dbReference type="InterPro" id="IPR001867">
    <property type="entry name" value="OmpR/PhoB-type_DNA-bd"/>
</dbReference>
<dbReference type="SUPFAM" id="SSF46894">
    <property type="entry name" value="C-terminal effector domain of the bipartite response regulators"/>
    <property type="match status" value="1"/>
</dbReference>
<dbReference type="Gene3D" id="1.10.10.10">
    <property type="entry name" value="Winged helix-like DNA-binding domain superfamily/Winged helix DNA-binding domain"/>
    <property type="match status" value="1"/>
</dbReference>
<dbReference type="InterPro" id="IPR036388">
    <property type="entry name" value="WH-like_DNA-bd_sf"/>
</dbReference>
<keyword evidence="2" id="KW-0902">Two-component regulatory system</keyword>
<dbReference type="NCBIfam" id="NF012023">
    <property type="entry name" value="PRK15479.1"/>
    <property type="match status" value="1"/>
</dbReference>
<evidence type="ECO:0000256" key="5">
    <source>
        <dbReference type="ARBA" id="ARBA00023163"/>
    </source>
</evidence>
<dbReference type="PANTHER" id="PTHR48111">
    <property type="entry name" value="REGULATOR OF RPOS"/>
    <property type="match status" value="1"/>
</dbReference>
<evidence type="ECO:0000313" key="13">
    <source>
        <dbReference type="Proteomes" id="UP000302163"/>
    </source>
</evidence>
<evidence type="ECO:0000256" key="7">
    <source>
        <dbReference type="ARBA" id="ARBA00073363"/>
    </source>
</evidence>
<keyword evidence="1 8" id="KW-0597">Phosphoprotein</keyword>
<feature type="domain" description="OmpR/PhoB-type" evidence="11">
    <location>
        <begin position="123"/>
        <end position="219"/>
    </location>
</feature>
<dbReference type="GO" id="GO:0000976">
    <property type="term" value="F:transcription cis-regulatory region binding"/>
    <property type="evidence" value="ECO:0007669"/>
    <property type="project" value="TreeGrafter"/>
</dbReference>
<dbReference type="Gene3D" id="6.10.250.690">
    <property type="match status" value="1"/>
</dbReference>
<dbReference type="KEGG" id="izh:FEM41_22190"/>
<dbReference type="Pfam" id="PF00486">
    <property type="entry name" value="Trans_reg_C"/>
    <property type="match status" value="1"/>
</dbReference>
<dbReference type="InterPro" id="IPR011006">
    <property type="entry name" value="CheY-like_superfamily"/>
</dbReference>
<feature type="DNA-binding region" description="OmpR/PhoB-type" evidence="9">
    <location>
        <begin position="123"/>
        <end position="219"/>
    </location>
</feature>
<dbReference type="RefSeq" id="WP_138098532.1">
    <property type="nucleotide sequence ID" value="NZ_CP040428.1"/>
</dbReference>
<evidence type="ECO:0000259" key="10">
    <source>
        <dbReference type="PROSITE" id="PS50110"/>
    </source>
</evidence>
<feature type="modified residue" description="4-aspartylphosphate" evidence="8">
    <location>
        <position position="51"/>
    </location>
</feature>
<evidence type="ECO:0000259" key="11">
    <source>
        <dbReference type="PROSITE" id="PS51755"/>
    </source>
</evidence>
<dbReference type="EMBL" id="CP040428">
    <property type="protein sequence ID" value="QCT22163.1"/>
    <property type="molecule type" value="Genomic_DNA"/>
</dbReference>
<keyword evidence="4 9" id="KW-0238">DNA-binding</keyword>
<dbReference type="OrthoDB" id="9802426at2"/>
<evidence type="ECO:0000256" key="8">
    <source>
        <dbReference type="PROSITE-ProRule" id="PRU00169"/>
    </source>
</evidence>
<dbReference type="SMART" id="SM00862">
    <property type="entry name" value="Trans_reg_C"/>
    <property type="match status" value="1"/>
</dbReference>
<keyword evidence="13" id="KW-1185">Reference proteome</keyword>